<evidence type="ECO:0000256" key="2">
    <source>
        <dbReference type="ARBA" id="ARBA00022695"/>
    </source>
</evidence>
<dbReference type="GO" id="GO:0003964">
    <property type="term" value="F:RNA-directed DNA polymerase activity"/>
    <property type="evidence" value="ECO:0007669"/>
    <property type="project" value="UniProtKB-KW"/>
</dbReference>
<proteinExistence type="predicted"/>
<evidence type="ECO:0000256" key="7">
    <source>
        <dbReference type="SAM" id="MobiDB-lite"/>
    </source>
</evidence>
<dbReference type="Proteomes" id="UP000000702">
    <property type="component" value="Unassembled WGS sequence"/>
</dbReference>
<comment type="caution">
    <text evidence="9">The sequence shown here is derived from an EMBL/GenBank/DDBJ whole genome shotgun (WGS) entry which is preliminary data.</text>
</comment>
<keyword evidence="10" id="KW-1185">Reference proteome</keyword>
<keyword evidence="5" id="KW-0378">Hydrolase</keyword>
<dbReference type="Pfam" id="PF18697">
    <property type="entry name" value="MLVIN_C"/>
    <property type="match status" value="1"/>
</dbReference>
<keyword evidence="1" id="KW-0808">Transferase</keyword>
<keyword evidence="6" id="KW-0695">RNA-directed DNA polymerase</keyword>
<evidence type="ECO:0000259" key="8">
    <source>
        <dbReference type="PROSITE" id="PS50994"/>
    </source>
</evidence>
<dbReference type="Gene3D" id="2.30.30.850">
    <property type="match status" value="1"/>
</dbReference>
<feature type="compositionally biased region" description="Basic and acidic residues" evidence="7">
    <location>
        <begin position="248"/>
        <end position="257"/>
    </location>
</feature>
<dbReference type="InterPro" id="IPR012337">
    <property type="entry name" value="RNaseH-like_sf"/>
</dbReference>
<evidence type="ECO:0000256" key="6">
    <source>
        <dbReference type="ARBA" id="ARBA00022918"/>
    </source>
</evidence>
<organism evidence="9 10">
    <name type="scientific">Trypanosoma congolense (strain IL3000)</name>
    <dbReference type="NCBI Taxonomy" id="1068625"/>
    <lineage>
        <taxon>Eukaryota</taxon>
        <taxon>Discoba</taxon>
        <taxon>Euglenozoa</taxon>
        <taxon>Kinetoplastea</taxon>
        <taxon>Metakinetoplastina</taxon>
        <taxon>Trypanosomatida</taxon>
        <taxon>Trypanosomatidae</taxon>
        <taxon>Trypanosoma</taxon>
        <taxon>Nannomonas</taxon>
    </lineage>
</organism>
<dbReference type="PANTHER" id="PTHR41694">
    <property type="entry name" value="ENDOGENOUS RETROVIRUS GROUP K MEMBER POL PROTEIN"/>
    <property type="match status" value="1"/>
</dbReference>
<dbReference type="InterPro" id="IPR036397">
    <property type="entry name" value="RNaseH_sf"/>
</dbReference>
<accession>F9W4N1</accession>
<dbReference type="GO" id="GO:0015074">
    <property type="term" value="P:DNA integration"/>
    <property type="evidence" value="ECO:0007669"/>
    <property type="project" value="InterPro"/>
</dbReference>
<keyword evidence="4" id="KW-0255">Endonuclease</keyword>
<feature type="region of interest" description="Disordered" evidence="7">
    <location>
        <begin position="248"/>
        <end position="282"/>
    </location>
</feature>
<dbReference type="EMBL" id="CAEQ01000580">
    <property type="protein sequence ID" value="CCD12125.1"/>
    <property type="molecule type" value="Genomic_DNA"/>
</dbReference>
<evidence type="ECO:0000256" key="5">
    <source>
        <dbReference type="ARBA" id="ARBA00022801"/>
    </source>
</evidence>
<evidence type="ECO:0000256" key="4">
    <source>
        <dbReference type="ARBA" id="ARBA00022759"/>
    </source>
</evidence>
<sequence>MYGNKYLLVFVDTFSGWVEAFPTKTETAQIVAKKILEEILPRFGIPKVIGSDNGPAFVAQVSQGLATQLGIDWKLHCAYCPQSSGQVERMNRTLKETLTKLAIETGGKDWVALLPLALFRAQNTPGRFELTPFKVLYGGPPPLMEAGGTLVSDSDPVLPSSLLIHLKALKVIRTQIWDQLKAAYTPGTTAVPHGFRVGDKVLVRRHQTGSLEPRWKGPYLVLLTTPTAVKVDGIASWIHASHVKRAASQDEKSHEDNWTVAATDNPLKLRLRRRRHPEPREP</sequence>
<feature type="domain" description="Integrase catalytic" evidence="8">
    <location>
        <begin position="1"/>
        <end position="140"/>
    </location>
</feature>
<dbReference type="AlphaFoldDB" id="F9W4N1"/>
<evidence type="ECO:0000313" key="9">
    <source>
        <dbReference type="EMBL" id="CCD12125.1"/>
    </source>
</evidence>
<dbReference type="VEuPathDB" id="TriTrypDB:TcIL3000_0_30390"/>
<reference evidence="10" key="1">
    <citation type="submission" date="2011-07" db="EMBL/GenBank/DDBJ databases">
        <title>Divergent evolution of antigenic variation in African trypanosomes.</title>
        <authorList>
            <person name="Jackson A.P."/>
            <person name="Berry A."/>
            <person name="Allison H.C."/>
            <person name="Burton P."/>
            <person name="Anderson J."/>
            <person name="Aslett M."/>
            <person name="Brown R."/>
            <person name="Corton N."/>
            <person name="Harris D."/>
            <person name="Hauser H."/>
            <person name="Gamble J."/>
            <person name="Gilderthorp R."/>
            <person name="McQuillan J."/>
            <person name="Quail M.A."/>
            <person name="Sanders M."/>
            <person name="Van Tonder A."/>
            <person name="Ginger M.L."/>
            <person name="Donelson J.E."/>
            <person name="Field M.C."/>
            <person name="Barry J.D."/>
            <person name="Berriman M."/>
            <person name="Hertz-Fowler C."/>
        </authorList>
    </citation>
    <scope>NUCLEOTIDE SEQUENCE [LARGE SCALE GENOMIC DNA]</scope>
    <source>
        <strain evidence="10">IL3000</strain>
    </source>
</reference>
<dbReference type="SUPFAM" id="SSF53098">
    <property type="entry name" value="Ribonuclease H-like"/>
    <property type="match status" value="1"/>
</dbReference>
<feature type="compositionally biased region" description="Basic residues" evidence="7">
    <location>
        <begin position="269"/>
        <end position="282"/>
    </location>
</feature>
<gene>
    <name evidence="9" type="ORF">TCIL3000_0_30390</name>
</gene>
<evidence type="ECO:0000256" key="3">
    <source>
        <dbReference type="ARBA" id="ARBA00022722"/>
    </source>
</evidence>
<protein>
    <submittedName>
        <fullName evidence="9">WGS project CAEQ00000000 data, annotated contig 1205</fullName>
    </submittedName>
</protein>
<dbReference type="Gene3D" id="3.30.420.10">
    <property type="entry name" value="Ribonuclease H-like superfamily/Ribonuclease H"/>
    <property type="match status" value="1"/>
</dbReference>
<evidence type="ECO:0000256" key="1">
    <source>
        <dbReference type="ARBA" id="ARBA00022679"/>
    </source>
</evidence>
<dbReference type="GO" id="GO:0003676">
    <property type="term" value="F:nucleic acid binding"/>
    <property type="evidence" value="ECO:0007669"/>
    <property type="project" value="InterPro"/>
</dbReference>
<dbReference type="PROSITE" id="PS50994">
    <property type="entry name" value="INTEGRASE"/>
    <property type="match status" value="1"/>
</dbReference>
<dbReference type="PANTHER" id="PTHR41694:SF5">
    <property type="entry name" value="RIBONUCLEASE H"/>
    <property type="match status" value="1"/>
</dbReference>
<dbReference type="GO" id="GO:0004519">
    <property type="term" value="F:endonuclease activity"/>
    <property type="evidence" value="ECO:0007669"/>
    <property type="project" value="UniProtKB-KW"/>
</dbReference>
<dbReference type="Pfam" id="PF00665">
    <property type="entry name" value="rve"/>
    <property type="match status" value="1"/>
</dbReference>
<dbReference type="InterPro" id="IPR040643">
    <property type="entry name" value="MLVIN_C"/>
</dbReference>
<dbReference type="OMA" id="EDIICWH"/>
<keyword evidence="3" id="KW-0540">Nuclease</keyword>
<dbReference type="InterPro" id="IPR001584">
    <property type="entry name" value="Integrase_cat-core"/>
</dbReference>
<evidence type="ECO:0000313" key="10">
    <source>
        <dbReference type="Proteomes" id="UP000000702"/>
    </source>
</evidence>
<name>F9W4N1_TRYCI</name>
<keyword evidence="2" id="KW-0548">Nucleotidyltransferase</keyword>
<dbReference type="GO" id="GO:0016787">
    <property type="term" value="F:hydrolase activity"/>
    <property type="evidence" value="ECO:0007669"/>
    <property type="project" value="UniProtKB-KW"/>
</dbReference>
<reference evidence="9 10" key="2">
    <citation type="journal article" date="2012" name="Proc. Natl. Acad. Sci. U.S.A.">
        <title>Antigenic diversity is generated by distinct evolutionary mechanisms in African trypanosome species.</title>
        <authorList>
            <person name="Jackson A.P."/>
            <person name="Berry A."/>
            <person name="Aslett M."/>
            <person name="Allison H.C."/>
            <person name="Burton P."/>
            <person name="Vavrova-Anderson J."/>
            <person name="Brown R."/>
            <person name="Browne H."/>
            <person name="Corton N."/>
            <person name="Hauser H."/>
            <person name="Gamble J."/>
            <person name="Gilderthorp R."/>
            <person name="Marcello L."/>
            <person name="McQuillan J."/>
            <person name="Otto T.D."/>
            <person name="Quail M.A."/>
            <person name="Sanders M.J."/>
            <person name="van Tonder A."/>
            <person name="Ginger M.L."/>
            <person name="Field M.C."/>
            <person name="Barry J.D."/>
            <person name="Hertz-Fowler C."/>
            <person name="Berriman M."/>
        </authorList>
    </citation>
    <scope>NUCLEOTIDE SEQUENCE [LARGE SCALE GENOMIC DNA]</scope>
    <source>
        <strain evidence="9 10">IL3000</strain>
    </source>
</reference>